<dbReference type="Pfam" id="PF01288">
    <property type="entry name" value="HPPK"/>
    <property type="match status" value="1"/>
</dbReference>
<dbReference type="EC" id="2.7.6.3" evidence="3"/>
<dbReference type="GO" id="GO:0003848">
    <property type="term" value="F:2-amino-4-hydroxy-6-hydroxymethyldihydropteridine diphosphokinase activity"/>
    <property type="evidence" value="ECO:0007669"/>
    <property type="project" value="UniProtKB-EC"/>
</dbReference>
<evidence type="ECO:0000313" key="14">
    <source>
        <dbReference type="EMBL" id="WQG85340.1"/>
    </source>
</evidence>
<dbReference type="CDD" id="cd00483">
    <property type="entry name" value="HPPK"/>
    <property type="match status" value="1"/>
</dbReference>
<dbReference type="Gene3D" id="3.30.70.560">
    <property type="entry name" value="7,8-Dihydro-6-hydroxymethylpterin-pyrophosphokinase HPPK"/>
    <property type="match status" value="1"/>
</dbReference>
<dbReference type="NCBIfam" id="TIGR01498">
    <property type="entry name" value="folK"/>
    <property type="match status" value="1"/>
</dbReference>
<keyword evidence="6" id="KW-0547">Nucleotide-binding</keyword>
<dbReference type="RefSeq" id="WP_018623320.1">
    <property type="nucleotide sequence ID" value="NZ_CP140158.1"/>
</dbReference>
<keyword evidence="15" id="KW-1185">Reference proteome</keyword>
<protein>
    <recommendedName>
        <fullName evidence="4">2-amino-4-hydroxy-6-hydroxymethyldihydropteridine pyrophosphokinase</fullName>
        <ecNumber evidence="3">2.7.6.3</ecNumber>
    </recommendedName>
    <alternativeName>
        <fullName evidence="11">6-hydroxymethyl-7,8-dihydropterin pyrophosphokinase</fullName>
    </alternativeName>
    <alternativeName>
        <fullName evidence="12">7,8-dihydro-6-hydroxymethylpterin-pyrophosphokinase</fullName>
    </alternativeName>
</protein>
<evidence type="ECO:0000256" key="5">
    <source>
        <dbReference type="ARBA" id="ARBA00022679"/>
    </source>
</evidence>
<dbReference type="SUPFAM" id="SSF55083">
    <property type="entry name" value="6-hydroxymethyl-7,8-dihydropterin pyrophosphokinase, HPPK"/>
    <property type="match status" value="1"/>
</dbReference>
<comment type="pathway">
    <text evidence="1">Cofactor biosynthesis; tetrahydrofolate biosynthesis; 2-amino-4-hydroxy-6-hydroxymethyl-7,8-dihydropteridine diphosphate from 7,8-dihydroneopterin triphosphate: step 4/4.</text>
</comment>
<proteinExistence type="inferred from homology"/>
<dbReference type="InterPro" id="IPR035907">
    <property type="entry name" value="Hppk_sf"/>
</dbReference>
<evidence type="ECO:0000256" key="7">
    <source>
        <dbReference type="ARBA" id="ARBA00022777"/>
    </source>
</evidence>
<name>A0ABZ0X414_9GAMM</name>
<evidence type="ECO:0000259" key="13">
    <source>
        <dbReference type="PROSITE" id="PS00794"/>
    </source>
</evidence>
<evidence type="ECO:0000256" key="11">
    <source>
        <dbReference type="ARBA" id="ARBA00029766"/>
    </source>
</evidence>
<evidence type="ECO:0000256" key="1">
    <source>
        <dbReference type="ARBA" id="ARBA00005051"/>
    </source>
</evidence>
<keyword evidence="5 14" id="KW-0808">Transferase</keyword>
<dbReference type="EMBL" id="CP140158">
    <property type="protein sequence ID" value="WQG85340.1"/>
    <property type="molecule type" value="Genomic_DNA"/>
</dbReference>
<keyword evidence="8" id="KW-0067">ATP-binding</keyword>
<feature type="domain" description="7,8-dihydro-6-hydroxymethylpterin-pyrophosphokinase" evidence="13">
    <location>
        <begin position="96"/>
        <end position="107"/>
    </location>
</feature>
<evidence type="ECO:0000256" key="6">
    <source>
        <dbReference type="ARBA" id="ARBA00022741"/>
    </source>
</evidence>
<keyword evidence="9" id="KW-0289">Folate biosynthesis</keyword>
<dbReference type="InterPro" id="IPR000550">
    <property type="entry name" value="Hppk"/>
</dbReference>
<evidence type="ECO:0000256" key="9">
    <source>
        <dbReference type="ARBA" id="ARBA00022909"/>
    </source>
</evidence>
<dbReference type="PANTHER" id="PTHR43071:SF1">
    <property type="entry name" value="2-AMINO-4-HYDROXY-6-HYDROXYMETHYLDIHYDROPTERIDINE PYROPHOSPHOKINASE"/>
    <property type="match status" value="1"/>
</dbReference>
<organism evidence="14 15">
    <name type="scientific">Kangiella aquimarina</name>
    <dbReference type="NCBI Taxonomy" id="261965"/>
    <lineage>
        <taxon>Bacteria</taxon>
        <taxon>Pseudomonadati</taxon>
        <taxon>Pseudomonadota</taxon>
        <taxon>Gammaproteobacteria</taxon>
        <taxon>Kangiellales</taxon>
        <taxon>Kangiellaceae</taxon>
        <taxon>Kangiella</taxon>
    </lineage>
</organism>
<evidence type="ECO:0000256" key="12">
    <source>
        <dbReference type="ARBA" id="ARBA00033413"/>
    </source>
</evidence>
<accession>A0ABZ0X414</accession>
<sequence length="177" mass="20259">MESHPITKRSIAYIGLGSNLQQPIEQIERALLALDQLPGSYLLSYSSLYRSAPMGPQDQPPFINAVAKLATRFAPLELLDQLQAIENQQGRIREQRWGARTLDLDLLLYDHTIMQTDRLTLPHYGIKDRDFVLKPLIELSPEMSLPDGSLVKDLLENCPQYDLVALKYDKNHHWHSE</sequence>
<reference evidence="14 15" key="1">
    <citation type="submission" date="2023-11" db="EMBL/GenBank/DDBJ databases">
        <title>MicrobeMod: A computational toolkit for identifying prokaryotic methylation and restriction-modification with nanopore sequencing.</title>
        <authorList>
            <person name="Crits-Christoph A."/>
            <person name="Kang S.C."/>
            <person name="Lee H."/>
            <person name="Ostrov N."/>
        </authorList>
    </citation>
    <scope>NUCLEOTIDE SEQUENCE [LARGE SCALE GENOMIC DNA]</scope>
    <source>
        <strain evidence="14 15">DSMZ 16071</strain>
    </source>
</reference>
<gene>
    <name evidence="14" type="primary">folK</name>
    <name evidence="14" type="ORF">SR900_00315</name>
</gene>
<evidence type="ECO:0000256" key="2">
    <source>
        <dbReference type="ARBA" id="ARBA00005810"/>
    </source>
</evidence>
<evidence type="ECO:0000256" key="8">
    <source>
        <dbReference type="ARBA" id="ARBA00022840"/>
    </source>
</evidence>
<dbReference type="Proteomes" id="UP001324185">
    <property type="component" value="Chromosome"/>
</dbReference>
<comment type="function">
    <text evidence="10">Catalyzes the transfer of pyrophosphate from adenosine triphosphate (ATP) to 6-hydroxymethyl-7,8-dihydropterin, an enzymatic step in folate biosynthesis pathway.</text>
</comment>
<evidence type="ECO:0000256" key="4">
    <source>
        <dbReference type="ARBA" id="ARBA00016218"/>
    </source>
</evidence>
<comment type="similarity">
    <text evidence="2">Belongs to the HPPK family.</text>
</comment>
<dbReference type="PANTHER" id="PTHR43071">
    <property type="entry name" value="2-AMINO-4-HYDROXY-6-HYDROXYMETHYLDIHYDROPTERIDINE PYROPHOSPHOKINASE"/>
    <property type="match status" value="1"/>
</dbReference>
<evidence type="ECO:0000256" key="3">
    <source>
        <dbReference type="ARBA" id="ARBA00013253"/>
    </source>
</evidence>
<dbReference type="PROSITE" id="PS00794">
    <property type="entry name" value="HPPK"/>
    <property type="match status" value="1"/>
</dbReference>
<keyword evidence="7" id="KW-0418">Kinase</keyword>
<evidence type="ECO:0000256" key="10">
    <source>
        <dbReference type="ARBA" id="ARBA00029409"/>
    </source>
</evidence>
<evidence type="ECO:0000313" key="15">
    <source>
        <dbReference type="Proteomes" id="UP001324185"/>
    </source>
</evidence>